<feature type="domain" description="Endonuclease/exonuclease/phosphatase" evidence="1">
    <location>
        <begin position="94"/>
        <end position="225"/>
    </location>
</feature>
<reference evidence="2" key="1">
    <citation type="submission" date="2021-04" db="EMBL/GenBank/DDBJ databases">
        <authorList>
            <person name="Tunstrom K."/>
        </authorList>
    </citation>
    <scope>NUCLEOTIDE SEQUENCE</scope>
</reference>
<dbReference type="InterPro" id="IPR005135">
    <property type="entry name" value="Endo/exonuclease/phosphatase"/>
</dbReference>
<dbReference type="PANTHER" id="PTHR33395:SF22">
    <property type="entry name" value="REVERSE TRANSCRIPTASE DOMAIN-CONTAINING PROTEIN"/>
    <property type="match status" value="1"/>
</dbReference>
<proteinExistence type="predicted"/>
<accession>A0A8S3XDC4</accession>
<keyword evidence="3" id="KW-1185">Reference proteome</keyword>
<comment type="caution">
    <text evidence="2">The sequence shown here is derived from an EMBL/GenBank/DDBJ whole genome shotgun (WGS) entry which is preliminary data.</text>
</comment>
<dbReference type="Proteomes" id="UP000691718">
    <property type="component" value="Unassembled WGS sequence"/>
</dbReference>
<sequence length="283" mass="32563">MNACNGGCNKPLNANEKISCSQTNRKKQFHYFCVQLTSAKKPTNWKCPDRIQEISSTQRNKIKNDTPVVKFTINIYYQNIRGMWTKLPDVFLEVSANNFDLIVLTETWLNDSIFDSEIFDSRYQVFRRDRSSNTFNENNDGGGVAIAVKKSISAYRNHNFESRCEDLWVTLELGNYRICVCSVYLRSPLNQTHLKHFTENAGNVINNTCNDILIFGDFNLRDIVWTPSNADSSLKPSNFDNIFGYEFVDFLSSYDLKQYSQISNHQAKILDLVPSNTFCDISV</sequence>
<evidence type="ECO:0000259" key="1">
    <source>
        <dbReference type="Pfam" id="PF03372"/>
    </source>
</evidence>
<dbReference type="OrthoDB" id="8069600at2759"/>
<name>A0A8S3XDC4_PARAO</name>
<evidence type="ECO:0000313" key="2">
    <source>
        <dbReference type="EMBL" id="CAG5018124.1"/>
    </source>
</evidence>
<organism evidence="2 3">
    <name type="scientific">Parnassius apollo</name>
    <name type="common">Apollo butterfly</name>
    <name type="synonym">Papilio apollo</name>
    <dbReference type="NCBI Taxonomy" id="110799"/>
    <lineage>
        <taxon>Eukaryota</taxon>
        <taxon>Metazoa</taxon>
        <taxon>Ecdysozoa</taxon>
        <taxon>Arthropoda</taxon>
        <taxon>Hexapoda</taxon>
        <taxon>Insecta</taxon>
        <taxon>Pterygota</taxon>
        <taxon>Neoptera</taxon>
        <taxon>Endopterygota</taxon>
        <taxon>Lepidoptera</taxon>
        <taxon>Glossata</taxon>
        <taxon>Ditrysia</taxon>
        <taxon>Papilionoidea</taxon>
        <taxon>Papilionidae</taxon>
        <taxon>Parnassiinae</taxon>
        <taxon>Parnassini</taxon>
        <taxon>Parnassius</taxon>
        <taxon>Parnassius</taxon>
    </lineage>
</organism>
<dbReference type="EMBL" id="CAJQZP010001125">
    <property type="protein sequence ID" value="CAG5018124.1"/>
    <property type="molecule type" value="Genomic_DNA"/>
</dbReference>
<dbReference type="Pfam" id="PF03372">
    <property type="entry name" value="Exo_endo_phos"/>
    <property type="match status" value="1"/>
</dbReference>
<dbReference type="PANTHER" id="PTHR33395">
    <property type="entry name" value="TRANSCRIPTASE, PUTATIVE-RELATED-RELATED"/>
    <property type="match status" value="1"/>
</dbReference>
<dbReference type="AlphaFoldDB" id="A0A8S3XDC4"/>
<evidence type="ECO:0000313" key="3">
    <source>
        <dbReference type="Proteomes" id="UP000691718"/>
    </source>
</evidence>
<protein>
    <submittedName>
        <fullName evidence="2">(apollo) hypothetical protein</fullName>
    </submittedName>
</protein>
<gene>
    <name evidence="2" type="ORF">PAPOLLO_LOCUS16814</name>
</gene>
<dbReference type="GO" id="GO:0003824">
    <property type="term" value="F:catalytic activity"/>
    <property type="evidence" value="ECO:0007669"/>
    <property type="project" value="InterPro"/>
</dbReference>